<keyword evidence="5" id="KW-0808">Transferase</keyword>
<dbReference type="Gene3D" id="3.30.1610.20">
    <property type="entry name" value="Hen1, N-terminal domain"/>
    <property type="match status" value="1"/>
</dbReference>
<gene>
    <name evidence="16" type="ORF">NBG84_02055</name>
</gene>
<dbReference type="InterPro" id="IPR038546">
    <property type="entry name" value="Hen1_N_sf"/>
</dbReference>
<evidence type="ECO:0000313" key="17">
    <source>
        <dbReference type="Proteomes" id="UP001431429"/>
    </source>
</evidence>
<keyword evidence="10" id="KW-0943">RNA-mediated gene silencing</keyword>
<evidence type="ECO:0000256" key="10">
    <source>
        <dbReference type="ARBA" id="ARBA00023158"/>
    </source>
</evidence>
<proteinExistence type="inferred from homology"/>
<keyword evidence="8" id="KW-0460">Magnesium</keyword>
<sequence length="515" mass="56774">MFLTISTTGTPERPATDLGFLLHKHPDKAQAFSTSHGTAHVFYPEASVERCTAALLLEVDSVALVRRGKGKGRGGTPDAALAQYVNDRPYAASSLLAVALSTVFRSALRGVCAALPERVQVPLPLRIEVPALPARGGAELVNQLFGPLGWTSIQVQPVQLDEKFPEWGDSRYVQLVLEGELRLADALRQLYVLLPVLDDAKHYWVAPDEVDKLLRAGDGWLADHPEQKLITSRYLSRRWGLTRQAMERLELVRLAEADDLVIEDVDNAVDETTDTEEKPVPLALQRRDAILAALHTAGAARVLDLGCGQGQLVQALHKDVRFTEIVGVDVSVRALTIAERRLKLDRMSERQAARVKLVQGALTYTDKRLTGYDAAVLSEVIEHLDLPRLPALEYAVFGTARPATVIVTTPNVEYNVRWETLPAGHVRHRDHRFEWTRAEFRSWAARIAERDGYEVAFVPVGPDDPEVGPPTQMAVFTRIDLPDRSDRDSGTSRAATPDAPRSADDTSAEKEAKAA</sequence>
<dbReference type="Pfam" id="PF12623">
    <property type="entry name" value="Hen1_L"/>
    <property type="match status" value="1"/>
</dbReference>
<evidence type="ECO:0000259" key="14">
    <source>
        <dbReference type="Pfam" id="PF08242"/>
    </source>
</evidence>
<dbReference type="CDD" id="cd02440">
    <property type="entry name" value="AdoMet_MTases"/>
    <property type="match status" value="1"/>
</dbReference>
<dbReference type="SUPFAM" id="SSF53335">
    <property type="entry name" value="S-adenosyl-L-methionine-dependent methyltransferases"/>
    <property type="match status" value="1"/>
</dbReference>
<comment type="cofactor">
    <cofactor evidence="1">
        <name>Mg(2+)</name>
        <dbReference type="ChEBI" id="CHEBI:18420"/>
    </cofactor>
</comment>
<feature type="region of interest" description="Disordered" evidence="13">
    <location>
        <begin position="478"/>
        <end position="515"/>
    </location>
</feature>
<comment type="similarity">
    <text evidence="2">Belongs to the methyltransferase superfamily. HEN1 family.</text>
</comment>
<dbReference type="EMBL" id="JAMQAW010000002">
    <property type="protein sequence ID" value="MCM2387108.1"/>
    <property type="molecule type" value="Genomic_DNA"/>
</dbReference>
<evidence type="ECO:0000256" key="12">
    <source>
        <dbReference type="ARBA" id="ARBA00048418"/>
    </source>
</evidence>
<dbReference type="InterPro" id="IPR013217">
    <property type="entry name" value="Methyltransf_12"/>
</dbReference>
<dbReference type="EC" id="2.1.1.386" evidence="11"/>
<evidence type="ECO:0000256" key="5">
    <source>
        <dbReference type="ARBA" id="ARBA00022679"/>
    </source>
</evidence>
<feature type="domain" description="Hen1 N-terminal" evidence="15">
    <location>
        <begin position="1"/>
        <end position="249"/>
    </location>
</feature>
<evidence type="ECO:0000256" key="9">
    <source>
        <dbReference type="ARBA" id="ARBA00022884"/>
    </source>
</evidence>
<dbReference type="Gene3D" id="3.40.50.150">
    <property type="entry name" value="Vaccinia Virus protein VP39"/>
    <property type="match status" value="1"/>
</dbReference>
<evidence type="ECO:0000256" key="7">
    <source>
        <dbReference type="ARBA" id="ARBA00022723"/>
    </source>
</evidence>
<evidence type="ECO:0000256" key="4">
    <source>
        <dbReference type="ARBA" id="ARBA00022603"/>
    </source>
</evidence>
<name>A0ABT0UFE4_9ACTN</name>
<keyword evidence="17" id="KW-1185">Reference proteome</keyword>
<evidence type="ECO:0000256" key="13">
    <source>
        <dbReference type="SAM" id="MobiDB-lite"/>
    </source>
</evidence>
<feature type="compositionally biased region" description="Basic and acidic residues" evidence="13">
    <location>
        <begin position="501"/>
        <end position="515"/>
    </location>
</feature>
<dbReference type="PANTHER" id="PTHR21404:SF3">
    <property type="entry name" value="SMALL RNA 2'-O-METHYLTRANSFERASE"/>
    <property type="match status" value="1"/>
</dbReference>
<evidence type="ECO:0000313" key="16">
    <source>
        <dbReference type="EMBL" id="MCM2387108.1"/>
    </source>
</evidence>
<evidence type="ECO:0000256" key="3">
    <source>
        <dbReference type="ARBA" id="ARBA00021330"/>
    </source>
</evidence>
<dbReference type="RefSeq" id="WP_250917465.1">
    <property type="nucleotide sequence ID" value="NZ_JAMQAW010000002.1"/>
</dbReference>
<evidence type="ECO:0000259" key="15">
    <source>
        <dbReference type="Pfam" id="PF12623"/>
    </source>
</evidence>
<dbReference type="InterPro" id="IPR026610">
    <property type="entry name" value="Hen1"/>
</dbReference>
<evidence type="ECO:0000256" key="2">
    <source>
        <dbReference type="ARBA" id="ARBA00009026"/>
    </source>
</evidence>
<feature type="compositionally biased region" description="Basic and acidic residues" evidence="13">
    <location>
        <begin position="480"/>
        <end position="490"/>
    </location>
</feature>
<dbReference type="InterPro" id="IPR024740">
    <property type="entry name" value="Hen1_N"/>
</dbReference>
<dbReference type="Pfam" id="PF08242">
    <property type="entry name" value="Methyltransf_12"/>
    <property type="match status" value="1"/>
</dbReference>
<evidence type="ECO:0000256" key="6">
    <source>
        <dbReference type="ARBA" id="ARBA00022691"/>
    </source>
</evidence>
<keyword evidence="6" id="KW-0949">S-adenosyl-L-methionine</keyword>
<keyword evidence="4" id="KW-0489">Methyltransferase</keyword>
<accession>A0ABT0UFE4</accession>
<evidence type="ECO:0000256" key="11">
    <source>
        <dbReference type="ARBA" id="ARBA00035025"/>
    </source>
</evidence>
<keyword evidence="9" id="KW-0694">RNA-binding</keyword>
<dbReference type="PANTHER" id="PTHR21404">
    <property type="entry name" value="HEN1"/>
    <property type="match status" value="1"/>
</dbReference>
<dbReference type="InterPro" id="IPR024026">
    <property type="entry name" value="3'-RNA_MeTfrase_Hen1_bac"/>
</dbReference>
<comment type="catalytic activity">
    <reaction evidence="12">
        <text>small RNA 3'-end nucleotide + S-adenosyl-L-methionine = small RNA 3'-end 2'-O-methylnucleotide + S-adenosyl-L-homocysteine + H(+)</text>
        <dbReference type="Rhea" id="RHEA:37887"/>
        <dbReference type="Rhea" id="RHEA-COMP:10415"/>
        <dbReference type="Rhea" id="RHEA-COMP:10416"/>
        <dbReference type="ChEBI" id="CHEBI:15378"/>
        <dbReference type="ChEBI" id="CHEBI:57856"/>
        <dbReference type="ChEBI" id="CHEBI:59789"/>
        <dbReference type="ChEBI" id="CHEBI:74896"/>
        <dbReference type="ChEBI" id="CHEBI:74898"/>
        <dbReference type="EC" id="2.1.1.386"/>
    </reaction>
</comment>
<evidence type="ECO:0000256" key="8">
    <source>
        <dbReference type="ARBA" id="ARBA00022842"/>
    </source>
</evidence>
<dbReference type="InterPro" id="IPR029063">
    <property type="entry name" value="SAM-dependent_MTases_sf"/>
</dbReference>
<keyword evidence="7" id="KW-0479">Metal-binding</keyword>
<dbReference type="Proteomes" id="UP001431429">
    <property type="component" value="Unassembled WGS sequence"/>
</dbReference>
<comment type="caution">
    <text evidence="16">The sequence shown here is derived from an EMBL/GenBank/DDBJ whole genome shotgun (WGS) entry which is preliminary data.</text>
</comment>
<feature type="domain" description="Methyltransferase type 12" evidence="14">
    <location>
        <begin position="303"/>
        <end position="388"/>
    </location>
</feature>
<reference evidence="16" key="1">
    <citation type="submission" date="2022-06" db="EMBL/GenBank/DDBJ databases">
        <title>Genome public.</title>
        <authorList>
            <person name="Sun Q."/>
        </authorList>
    </citation>
    <scope>NUCLEOTIDE SEQUENCE</scope>
    <source>
        <strain evidence="16">CWNU-1</strain>
    </source>
</reference>
<dbReference type="NCBIfam" id="TIGR04074">
    <property type="entry name" value="bacter_Hen1"/>
    <property type="match status" value="1"/>
</dbReference>
<evidence type="ECO:0000256" key="1">
    <source>
        <dbReference type="ARBA" id="ARBA00001946"/>
    </source>
</evidence>
<protein>
    <recommendedName>
        <fullName evidence="3">Small RNA 2'-O-methyltransferase</fullName>
        <ecNumber evidence="11">2.1.1.386</ecNumber>
    </recommendedName>
</protein>
<organism evidence="16 17">
    <name type="scientific">Streptomyces albipurpureus</name>
    <dbReference type="NCBI Taxonomy" id="2897419"/>
    <lineage>
        <taxon>Bacteria</taxon>
        <taxon>Bacillati</taxon>
        <taxon>Actinomycetota</taxon>
        <taxon>Actinomycetes</taxon>
        <taxon>Kitasatosporales</taxon>
        <taxon>Streptomycetaceae</taxon>
        <taxon>Streptomyces</taxon>
    </lineage>
</organism>